<keyword evidence="2" id="KW-0812">Transmembrane</keyword>
<organism evidence="3 4">
    <name type="scientific">Caerostris extrusa</name>
    <name type="common">Bark spider</name>
    <name type="synonym">Caerostris bankana</name>
    <dbReference type="NCBI Taxonomy" id="172846"/>
    <lineage>
        <taxon>Eukaryota</taxon>
        <taxon>Metazoa</taxon>
        <taxon>Ecdysozoa</taxon>
        <taxon>Arthropoda</taxon>
        <taxon>Chelicerata</taxon>
        <taxon>Arachnida</taxon>
        <taxon>Araneae</taxon>
        <taxon>Araneomorphae</taxon>
        <taxon>Entelegynae</taxon>
        <taxon>Araneoidea</taxon>
        <taxon>Araneidae</taxon>
        <taxon>Caerostris</taxon>
    </lineage>
</organism>
<dbReference type="Proteomes" id="UP001054945">
    <property type="component" value="Unassembled WGS sequence"/>
</dbReference>
<feature type="transmembrane region" description="Helical" evidence="2">
    <location>
        <begin position="85"/>
        <end position="100"/>
    </location>
</feature>
<evidence type="ECO:0000313" key="4">
    <source>
        <dbReference type="Proteomes" id="UP001054945"/>
    </source>
</evidence>
<feature type="region of interest" description="Disordered" evidence="1">
    <location>
        <begin position="1"/>
        <end position="27"/>
    </location>
</feature>
<evidence type="ECO:0000256" key="2">
    <source>
        <dbReference type="SAM" id="Phobius"/>
    </source>
</evidence>
<dbReference type="AlphaFoldDB" id="A0AAV4P2X4"/>
<gene>
    <name evidence="3" type="ORF">CEXT_129821</name>
</gene>
<sequence length="101" mass="11786">MIEKEPNKNIPQHCNSSGTSGKKKRNQEVVRKEYIKIFFPSRKGEDHLSWEVCVRIFLPFSCSPETAWVRKTADPKKESQDADRLLLLLLLLLFLLVSLWD</sequence>
<evidence type="ECO:0000256" key="1">
    <source>
        <dbReference type="SAM" id="MobiDB-lite"/>
    </source>
</evidence>
<keyword evidence="4" id="KW-1185">Reference proteome</keyword>
<feature type="compositionally biased region" description="Polar residues" evidence="1">
    <location>
        <begin position="9"/>
        <end position="20"/>
    </location>
</feature>
<comment type="caution">
    <text evidence="3">The sequence shown here is derived from an EMBL/GenBank/DDBJ whole genome shotgun (WGS) entry which is preliminary data.</text>
</comment>
<dbReference type="EMBL" id="BPLR01003912">
    <property type="protein sequence ID" value="GIX90101.1"/>
    <property type="molecule type" value="Genomic_DNA"/>
</dbReference>
<accession>A0AAV4P2X4</accession>
<proteinExistence type="predicted"/>
<name>A0AAV4P2X4_CAEEX</name>
<evidence type="ECO:0000313" key="3">
    <source>
        <dbReference type="EMBL" id="GIX90101.1"/>
    </source>
</evidence>
<reference evidence="3 4" key="1">
    <citation type="submission" date="2021-06" db="EMBL/GenBank/DDBJ databases">
        <title>Caerostris extrusa draft genome.</title>
        <authorList>
            <person name="Kono N."/>
            <person name="Arakawa K."/>
        </authorList>
    </citation>
    <scope>NUCLEOTIDE SEQUENCE [LARGE SCALE GENOMIC DNA]</scope>
</reference>
<protein>
    <submittedName>
        <fullName evidence="3">Uncharacterized protein</fullName>
    </submittedName>
</protein>
<keyword evidence="2" id="KW-1133">Transmembrane helix</keyword>
<keyword evidence="2" id="KW-0472">Membrane</keyword>